<comment type="similarity">
    <text evidence="2">Belongs to the DsbD family.</text>
</comment>
<feature type="transmembrane region" description="Helical" evidence="6">
    <location>
        <begin position="46"/>
        <end position="71"/>
    </location>
</feature>
<gene>
    <name evidence="8" type="ORF">LCGC14_1021230</name>
</gene>
<organism evidence="8">
    <name type="scientific">marine sediment metagenome</name>
    <dbReference type="NCBI Taxonomy" id="412755"/>
    <lineage>
        <taxon>unclassified sequences</taxon>
        <taxon>metagenomes</taxon>
        <taxon>ecological metagenomes</taxon>
    </lineage>
</organism>
<evidence type="ECO:0000256" key="4">
    <source>
        <dbReference type="ARBA" id="ARBA00022989"/>
    </source>
</evidence>
<dbReference type="EMBL" id="LAZR01004082">
    <property type="protein sequence ID" value="KKN11960.1"/>
    <property type="molecule type" value="Genomic_DNA"/>
</dbReference>
<feature type="transmembrane region" description="Helical" evidence="6">
    <location>
        <begin position="221"/>
        <end position="244"/>
    </location>
</feature>
<reference evidence="8" key="1">
    <citation type="journal article" date="2015" name="Nature">
        <title>Complex archaea that bridge the gap between prokaryotes and eukaryotes.</title>
        <authorList>
            <person name="Spang A."/>
            <person name="Saw J.H."/>
            <person name="Jorgensen S.L."/>
            <person name="Zaremba-Niedzwiedzka K."/>
            <person name="Martijn J."/>
            <person name="Lind A.E."/>
            <person name="van Eijk R."/>
            <person name="Schleper C."/>
            <person name="Guy L."/>
            <person name="Ettema T.J."/>
        </authorList>
    </citation>
    <scope>NUCLEOTIDE SEQUENCE</scope>
</reference>
<keyword evidence="5 6" id="KW-0472">Membrane</keyword>
<dbReference type="InterPro" id="IPR003834">
    <property type="entry name" value="Cyt_c_assmbl_TM_dom"/>
</dbReference>
<proteinExistence type="inferred from homology"/>
<feature type="domain" description="Cytochrome C biogenesis protein transmembrane" evidence="7">
    <location>
        <begin position="7"/>
        <end position="234"/>
    </location>
</feature>
<dbReference type="PANTHER" id="PTHR31272:SF9">
    <property type="entry name" value="BLL1027 PROTEIN"/>
    <property type="match status" value="1"/>
</dbReference>
<dbReference type="AlphaFoldDB" id="A0A0F9MXF8"/>
<evidence type="ECO:0000256" key="3">
    <source>
        <dbReference type="ARBA" id="ARBA00022692"/>
    </source>
</evidence>
<dbReference type="PANTHER" id="PTHR31272">
    <property type="entry name" value="CYTOCHROME C-TYPE BIOGENESIS PROTEIN HI_1454-RELATED"/>
    <property type="match status" value="1"/>
</dbReference>
<feature type="transmembrane region" description="Helical" evidence="6">
    <location>
        <begin position="77"/>
        <end position="96"/>
    </location>
</feature>
<sequence>MTDVFLFLLALGGGIISFIAPCNIAVLPSFISYIGSQANTVKKSTLMSLFFSLGFCFMFTVISTLFIFIIGFIRYTFWLKLFSGIIIIFLSIYVFFYKQFSSSTSMSSPYLEATDKERNQIQDLKEESTLGSSRKGYEGYSGSFSLGFSLGYSWVGCVTPIYLSVVIIISNKADLLLGIIVFLVYGLGIMIPFIIIGALIGLVKMRFLVKLIKIGSKIQKIFALILFYIGIELVMSAFGIPGLIPYF</sequence>
<dbReference type="Pfam" id="PF02683">
    <property type="entry name" value="DsbD_TM"/>
    <property type="match status" value="1"/>
</dbReference>
<evidence type="ECO:0000256" key="2">
    <source>
        <dbReference type="ARBA" id="ARBA00006143"/>
    </source>
</evidence>
<feature type="transmembrane region" description="Helical" evidence="6">
    <location>
        <begin position="6"/>
        <end position="34"/>
    </location>
</feature>
<evidence type="ECO:0000313" key="8">
    <source>
        <dbReference type="EMBL" id="KKN11960.1"/>
    </source>
</evidence>
<keyword evidence="3 6" id="KW-0812">Transmembrane</keyword>
<evidence type="ECO:0000256" key="1">
    <source>
        <dbReference type="ARBA" id="ARBA00004141"/>
    </source>
</evidence>
<protein>
    <recommendedName>
        <fullName evidence="7">Cytochrome C biogenesis protein transmembrane domain-containing protein</fullName>
    </recommendedName>
</protein>
<comment type="caution">
    <text evidence="8">The sequence shown here is derived from an EMBL/GenBank/DDBJ whole genome shotgun (WGS) entry which is preliminary data.</text>
</comment>
<accession>A0A0F9MXF8</accession>
<dbReference type="InterPro" id="IPR051790">
    <property type="entry name" value="Cytochrome_c-biogenesis_DsbD"/>
</dbReference>
<dbReference type="GO" id="GO:0017004">
    <property type="term" value="P:cytochrome complex assembly"/>
    <property type="evidence" value="ECO:0007669"/>
    <property type="project" value="InterPro"/>
</dbReference>
<dbReference type="GO" id="GO:0016020">
    <property type="term" value="C:membrane"/>
    <property type="evidence" value="ECO:0007669"/>
    <property type="project" value="UniProtKB-SubCell"/>
</dbReference>
<feature type="transmembrane region" description="Helical" evidence="6">
    <location>
        <begin position="175"/>
        <end position="200"/>
    </location>
</feature>
<evidence type="ECO:0000256" key="5">
    <source>
        <dbReference type="ARBA" id="ARBA00023136"/>
    </source>
</evidence>
<feature type="transmembrane region" description="Helical" evidence="6">
    <location>
        <begin position="144"/>
        <end position="169"/>
    </location>
</feature>
<comment type="subcellular location">
    <subcellularLocation>
        <location evidence="1">Membrane</location>
        <topology evidence="1">Multi-pass membrane protein</topology>
    </subcellularLocation>
</comment>
<evidence type="ECO:0000259" key="7">
    <source>
        <dbReference type="Pfam" id="PF02683"/>
    </source>
</evidence>
<evidence type="ECO:0000256" key="6">
    <source>
        <dbReference type="SAM" id="Phobius"/>
    </source>
</evidence>
<keyword evidence="4 6" id="KW-1133">Transmembrane helix</keyword>
<name>A0A0F9MXF8_9ZZZZ</name>